<evidence type="ECO:0000256" key="6">
    <source>
        <dbReference type="SAM" id="Phobius"/>
    </source>
</evidence>
<dbReference type="AlphaFoldDB" id="A0A7Y9U596"/>
<accession>A0A7Y9U596</accession>
<feature type="transmembrane region" description="Helical" evidence="6">
    <location>
        <begin position="157"/>
        <end position="179"/>
    </location>
</feature>
<dbReference type="InterPro" id="IPR001123">
    <property type="entry name" value="LeuE-type"/>
</dbReference>
<name>A0A7Y9U596_9BURK</name>
<feature type="transmembrane region" description="Helical" evidence="6">
    <location>
        <begin position="12"/>
        <end position="30"/>
    </location>
</feature>
<evidence type="ECO:0000313" key="8">
    <source>
        <dbReference type="Proteomes" id="UP000518288"/>
    </source>
</evidence>
<dbReference type="RefSeq" id="WP_179633583.1">
    <property type="nucleotide sequence ID" value="NZ_JACCFH010000001.1"/>
</dbReference>
<comment type="subcellular location">
    <subcellularLocation>
        <location evidence="1">Cell membrane</location>
        <topology evidence="1">Multi-pass membrane protein</topology>
    </subcellularLocation>
</comment>
<feature type="transmembrane region" description="Helical" evidence="6">
    <location>
        <begin position="42"/>
        <end position="67"/>
    </location>
</feature>
<dbReference type="PANTHER" id="PTHR30086:SF20">
    <property type="entry name" value="ARGININE EXPORTER PROTEIN ARGO-RELATED"/>
    <property type="match status" value="1"/>
</dbReference>
<keyword evidence="8" id="KW-1185">Reference proteome</keyword>
<evidence type="ECO:0000256" key="2">
    <source>
        <dbReference type="ARBA" id="ARBA00022475"/>
    </source>
</evidence>
<evidence type="ECO:0000256" key="3">
    <source>
        <dbReference type="ARBA" id="ARBA00022692"/>
    </source>
</evidence>
<dbReference type="EMBL" id="JACCFH010000001">
    <property type="protein sequence ID" value="NYG32728.1"/>
    <property type="molecule type" value="Genomic_DNA"/>
</dbReference>
<dbReference type="GO" id="GO:0015171">
    <property type="term" value="F:amino acid transmembrane transporter activity"/>
    <property type="evidence" value="ECO:0007669"/>
    <property type="project" value="TreeGrafter"/>
</dbReference>
<evidence type="ECO:0000256" key="1">
    <source>
        <dbReference type="ARBA" id="ARBA00004651"/>
    </source>
</evidence>
<evidence type="ECO:0000256" key="4">
    <source>
        <dbReference type="ARBA" id="ARBA00022989"/>
    </source>
</evidence>
<dbReference type="PIRSF" id="PIRSF006324">
    <property type="entry name" value="LeuE"/>
    <property type="match status" value="1"/>
</dbReference>
<dbReference type="Pfam" id="PF01810">
    <property type="entry name" value="LysE"/>
    <property type="match status" value="1"/>
</dbReference>
<dbReference type="GO" id="GO:0005886">
    <property type="term" value="C:plasma membrane"/>
    <property type="evidence" value="ECO:0007669"/>
    <property type="project" value="UniProtKB-SubCell"/>
</dbReference>
<protein>
    <submittedName>
        <fullName evidence="7">Threonine/homoserine/homoserine lactone efflux protein</fullName>
    </submittedName>
</protein>
<evidence type="ECO:0000313" key="7">
    <source>
        <dbReference type="EMBL" id="NYG32728.1"/>
    </source>
</evidence>
<proteinExistence type="predicted"/>
<reference evidence="7 8" key="1">
    <citation type="submission" date="2020-07" db="EMBL/GenBank/DDBJ databases">
        <title>Genomic Encyclopedia of Archaeal and Bacterial Type Strains, Phase II (KMG-II): from individual species to whole genera.</title>
        <authorList>
            <person name="Goeker M."/>
        </authorList>
    </citation>
    <scope>NUCLEOTIDE SEQUENCE [LARGE SCALE GENOMIC DNA]</scope>
    <source>
        <strain evidence="7 8">DSM 21226</strain>
    </source>
</reference>
<organism evidence="7 8">
    <name type="scientific">Sphaerotilus montanus</name>
    <dbReference type="NCBI Taxonomy" id="522889"/>
    <lineage>
        <taxon>Bacteria</taxon>
        <taxon>Pseudomonadati</taxon>
        <taxon>Pseudomonadota</taxon>
        <taxon>Betaproteobacteria</taxon>
        <taxon>Burkholderiales</taxon>
        <taxon>Sphaerotilaceae</taxon>
        <taxon>Sphaerotilus</taxon>
    </lineage>
</organism>
<dbReference type="PANTHER" id="PTHR30086">
    <property type="entry name" value="ARGININE EXPORTER PROTEIN ARGO"/>
    <property type="match status" value="1"/>
</dbReference>
<feature type="transmembrane region" description="Helical" evidence="6">
    <location>
        <begin position="124"/>
        <end position="145"/>
    </location>
</feature>
<sequence length="216" mass="22596">MTLGLHDLPLFALTVLVLNATPGVDLVFTISRTLQHGVRTGLAGAAGISAGCVVHALAAAFGLAALLAVSTTAFTVLKGLGAAYLVWLAVGMLRSALKPTATTTESVSTAPVPVPHWRVFRQGLLTNVLNPKVALFFLAFLPQFIDADALHKTLAFLALGGWFVLQSALFLIALVLLTARLRHLGRGSATTGRWLNGLGGVLFLGLAARLARTDLP</sequence>
<keyword evidence="5 6" id="KW-0472">Membrane</keyword>
<keyword evidence="2" id="KW-1003">Cell membrane</keyword>
<evidence type="ECO:0000256" key="5">
    <source>
        <dbReference type="ARBA" id="ARBA00023136"/>
    </source>
</evidence>
<keyword evidence="4 6" id="KW-1133">Transmembrane helix</keyword>
<feature type="transmembrane region" description="Helical" evidence="6">
    <location>
        <begin position="73"/>
        <end position="93"/>
    </location>
</feature>
<dbReference type="Proteomes" id="UP000518288">
    <property type="component" value="Unassembled WGS sequence"/>
</dbReference>
<feature type="transmembrane region" description="Helical" evidence="6">
    <location>
        <begin position="191"/>
        <end position="211"/>
    </location>
</feature>
<comment type="caution">
    <text evidence="7">The sequence shown here is derived from an EMBL/GenBank/DDBJ whole genome shotgun (WGS) entry which is preliminary data.</text>
</comment>
<gene>
    <name evidence="7" type="ORF">BDD16_001714</name>
</gene>
<keyword evidence="3 6" id="KW-0812">Transmembrane</keyword>